<gene>
    <name evidence="2" type="ORF">RhiirA4_411723</name>
</gene>
<dbReference type="EMBL" id="LLXI01002587">
    <property type="protein sequence ID" value="PKY57522.1"/>
    <property type="molecule type" value="Genomic_DNA"/>
</dbReference>
<protein>
    <submittedName>
        <fullName evidence="2">Uncharacterized protein</fullName>
    </submittedName>
</protein>
<evidence type="ECO:0000313" key="3">
    <source>
        <dbReference type="Proteomes" id="UP000234323"/>
    </source>
</evidence>
<comment type="caution">
    <text evidence="2">The sequence shown here is derived from an EMBL/GenBank/DDBJ whole genome shotgun (WGS) entry which is preliminary data.</text>
</comment>
<feature type="non-terminal residue" evidence="2">
    <location>
        <position position="1"/>
    </location>
</feature>
<organism evidence="2 3">
    <name type="scientific">Rhizophagus irregularis</name>
    <dbReference type="NCBI Taxonomy" id="588596"/>
    <lineage>
        <taxon>Eukaryota</taxon>
        <taxon>Fungi</taxon>
        <taxon>Fungi incertae sedis</taxon>
        <taxon>Mucoromycota</taxon>
        <taxon>Glomeromycotina</taxon>
        <taxon>Glomeromycetes</taxon>
        <taxon>Glomerales</taxon>
        <taxon>Glomeraceae</taxon>
        <taxon>Rhizophagus</taxon>
    </lineage>
</organism>
<evidence type="ECO:0000313" key="2">
    <source>
        <dbReference type="EMBL" id="PKY57522.1"/>
    </source>
</evidence>
<dbReference type="AlphaFoldDB" id="A0A2I1HF69"/>
<proteinExistence type="predicted"/>
<evidence type="ECO:0000256" key="1">
    <source>
        <dbReference type="SAM" id="MobiDB-lite"/>
    </source>
</evidence>
<dbReference type="Proteomes" id="UP000234323">
    <property type="component" value="Unassembled WGS sequence"/>
</dbReference>
<accession>A0A2I1HF69</accession>
<sequence>MDAELNNEKEILTLVTNGASQNNSVKPKLITLNLAPKRRAALITQLKMDEEFYDEEGIESKRKRRIFSSYIEYSDNEDDENKTEEKEKEN</sequence>
<feature type="region of interest" description="Disordered" evidence="1">
    <location>
        <begin position="69"/>
        <end position="90"/>
    </location>
</feature>
<name>A0A2I1HF69_9GLOM</name>
<keyword evidence="3" id="KW-1185">Reference proteome</keyword>
<reference evidence="2 3" key="1">
    <citation type="submission" date="2015-10" db="EMBL/GenBank/DDBJ databases">
        <title>Genome analyses suggest a sexual origin of heterokaryosis in a supposedly ancient asexual fungus.</title>
        <authorList>
            <person name="Ropars J."/>
            <person name="Sedzielewska K."/>
            <person name="Noel J."/>
            <person name="Charron P."/>
            <person name="Farinelli L."/>
            <person name="Marton T."/>
            <person name="Kruger M."/>
            <person name="Pelin A."/>
            <person name="Brachmann A."/>
            <person name="Corradi N."/>
        </authorList>
    </citation>
    <scope>NUCLEOTIDE SEQUENCE [LARGE SCALE GENOMIC DNA]</scope>
    <source>
        <strain evidence="2 3">A4</strain>
    </source>
</reference>